<sequence length="158" mass="17974">MSEYHNPEAIAIIQTNRDLLLHTMPSLGISEITIEYESYADSGDVTDLKVFPESQLTQIDKCQLPYQFLILARDTQGQYYSAGEVKQVSMRMALCDFALSCLGIKYPDWDTEEGAEGKVILDADEQRCELIHTQFFMEYARHSPYHDATKPAVNNTLI</sequence>
<comment type="caution">
    <text evidence="2">The sequence shown here is derived from an EMBL/GenBank/DDBJ whole genome shotgun (WGS) entry which is preliminary data.</text>
</comment>
<proteinExistence type="predicted"/>
<evidence type="ECO:0000313" key="3">
    <source>
        <dbReference type="Proteomes" id="UP000244223"/>
    </source>
</evidence>
<protein>
    <recommendedName>
        <fullName evidence="1">DUF6878 domain-containing protein</fullName>
    </recommendedName>
</protein>
<dbReference type="InterPro" id="IPR049243">
    <property type="entry name" value="DUF6878"/>
</dbReference>
<reference evidence="2 3" key="1">
    <citation type="submission" date="2018-04" db="EMBL/GenBank/DDBJ databases">
        <title>Genomic Encyclopedia of Archaeal and Bacterial Type Strains, Phase II (KMG-II): from individual species to whole genera.</title>
        <authorList>
            <person name="Goeker M."/>
        </authorList>
    </citation>
    <scope>NUCLEOTIDE SEQUENCE [LARGE SCALE GENOMIC DNA]</scope>
    <source>
        <strain evidence="2 3">DSM 5822</strain>
    </source>
</reference>
<feature type="domain" description="DUF6878" evidence="1">
    <location>
        <begin position="13"/>
        <end position="138"/>
    </location>
</feature>
<accession>A0A2T5IQS3</accession>
<evidence type="ECO:0000313" key="2">
    <source>
        <dbReference type="EMBL" id="PTQ86172.1"/>
    </source>
</evidence>
<name>A0A2T5IQS3_9GAMM</name>
<dbReference type="Pfam" id="PF21798">
    <property type="entry name" value="DUF6878"/>
    <property type="match status" value="1"/>
</dbReference>
<dbReference type="OrthoDB" id="7847285at2"/>
<evidence type="ECO:0000259" key="1">
    <source>
        <dbReference type="Pfam" id="PF21798"/>
    </source>
</evidence>
<dbReference type="RefSeq" id="WP_107867134.1">
    <property type="nucleotide sequence ID" value="NZ_QAON01000046.1"/>
</dbReference>
<gene>
    <name evidence="2" type="ORF">C8N29_1465</name>
</gene>
<organism evidence="2 3">
    <name type="scientific">Agitococcus lubricus</name>
    <dbReference type="NCBI Taxonomy" id="1077255"/>
    <lineage>
        <taxon>Bacteria</taxon>
        <taxon>Pseudomonadati</taxon>
        <taxon>Pseudomonadota</taxon>
        <taxon>Gammaproteobacteria</taxon>
        <taxon>Moraxellales</taxon>
        <taxon>Moraxellaceae</taxon>
        <taxon>Agitococcus</taxon>
    </lineage>
</organism>
<dbReference type="EMBL" id="QAON01000046">
    <property type="protein sequence ID" value="PTQ86172.1"/>
    <property type="molecule type" value="Genomic_DNA"/>
</dbReference>
<keyword evidence="3" id="KW-1185">Reference proteome</keyword>
<dbReference type="Proteomes" id="UP000244223">
    <property type="component" value="Unassembled WGS sequence"/>
</dbReference>
<dbReference type="AlphaFoldDB" id="A0A2T5IQS3"/>